<feature type="compositionally biased region" description="Acidic residues" evidence="1">
    <location>
        <begin position="854"/>
        <end position="867"/>
    </location>
</feature>
<keyword evidence="3" id="KW-1185">Reference proteome</keyword>
<evidence type="ECO:0000256" key="1">
    <source>
        <dbReference type="SAM" id="MobiDB-lite"/>
    </source>
</evidence>
<evidence type="ECO:0000313" key="2">
    <source>
        <dbReference type="EMBL" id="OLQ09554.1"/>
    </source>
</evidence>
<name>A0A1Q9EQ40_SYMMI</name>
<feature type="region of interest" description="Disordered" evidence="1">
    <location>
        <begin position="1104"/>
        <end position="1123"/>
    </location>
</feature>
<feature type="region of interest" description="Disordered" evidence="1">
    <location>
        <begin position="830"/>
        <end position="871"/>
    </location>
</feature>
<gene>
    <name evidence="2" type="ORF">AK812_SmicGene6791</name>
</gene>
<accession>A0A1Q9EQ40</accession>
<feature type="region of interest" description="Disordered" evidence="1">
    <location>
        <begin position="229"/>
        <end position="274"/>
    </location>
</feature>
<sequence>MFKMKEHMQDLRSSLEKLPSPKTLDVVTCFPWVDPLRALELRSSMAAVGLLLKGVEHEMTSTRAHRIVYYKDKKTVLFNEPATLQTQKTRSVVIGQLLMDGHGHNSNVTELRDVLQRWRPRVMCLEIKSNTDVEHVKEWLNGLALGKLIELRMLHWDNYGVPVCGTSFMAVIVAEKHKFWDVSILSQFLQDMKAKPDPKMLRDCHLKSSSKIVKAHQLFWSRRTVARKSNATQDDGVDQGDQDKVEDQDKKNDKAGDKEDKDQEQPPRDNKKRRLSEALAKFESNPKGKDMWFMDVSRKANNMRQNQVPPSKTTSVILASKGKKPREWTSHEQLLARGFRHLQSRLSKADAGELGPIQCLVCREPKLHTVVPHICDVPCGDALVVPCEAALVVTGPSLRPLGPCMMAAKAVVKNKAKAQAKPPPTAVESDHPVVVALLGAEENLSKELKALEKLDALDNGGIAAFSEASFKDNMKAAAAGSYRCTVTLSSFQHRSFAHSNIIPNLGSVTIMEKRHFRDAEGDICCPAEWAECIYVRASVKGAGPEFPYQCCNGDSFRAAFLLAWAGSTGAVRKKFALLARSVYVPGDAAEALTLQGFKVGKINLPAKTIAKMLEVYKRIVGNTAAETTIGALDDLYGRTHVLSNLQNLDVFSSRSFVMNNPATTSSLLTWTSELLLDEVKNGGLSPNANKKELTDALNCYLLKKRMVNYVIRKMTVKYSLMPDAEYKANFDTFSKSFQSIKALKKSALLGGGPEAAPTWLGKLGDAVQQAGFFFVNLLSSTKDDLQKLLKEKAATDAMIQAEAVYSCVQFKSLGHFSLEECLANIPVLTPKVEPPATPAPQQEVEKKEEPEIAPQEEPEIGPAEEDDNDHRIPKMDKLSWFESVSIPSCLADVYERVDDATFRDAYEWAEFRIKTFVKLEVAPKSSSDWRSCLQSFVLFLDPRLGDPALRDEKKQEPLLRETDLFLMSDARSSTTTKSMLRVLGKALPSVEGGLFPSRPLTSIRLLYNLKEFQAGGHLALRNQRALTARSADPLETLYVLQPKKFKLKKVDGPLRGSSLKFDSNYARAWTDIAVKTETEAQYTWATHETCMAIFGIGSGDECKGGKGGGDDSKGDTEVTNDDNDDAVLLQSDAEAVSGDEAAQPETEEPAVKTKRHLFPWSAPEELYRNIYHAFMMTDTAANQCTIYDFLAGSGHGALAAARDGRGYDKHRFWILKRLLAQIVAELILGSHAWRKRRSLSRASSLTGGSDRGGGAGAATPATVKDMLLGAEAASPAKSSTAPGTPATPATPAVTPKKVVNDKKRKRDDSSLESEESDSSSQ</sequence>
<feature type="compositionally biased region" description="Polar residues" evidence="1">
    <location>
        <begin position="304"/>
        <end position="317"/>
    </location>
</feature>
<dbReference type="EMBL" id="LSRX01000094">
    <property type="protein sequence ID" value="OLQ09554.1"/>
    <property type="molecule type" value="Genomic_DNA"/>
</dbReference>
<organism evidence="2 3">
    <name type="scientific">Symbiodinium microadriaticum</name>
    <name type="common">Dinoflagellate</name>
    <name type="synonym">Zooxanthella microadriatica</name>
    <dbReference type="NCBI Taxonomy" id="2951"/>
    <lineage>
        <taxon>Eukaryota</taxon>
        <taxon>Sar</taxon>
        <taxon>Alveolata</taxon>
        <taxon>Dinophyceae</taxon>
        <taxon>Suessiales</taxon>
        <taxon>Symbiodiniaceae</taxon>
        <taxon>Symbiodinium</taxon>
    </lineage>
</organism>
<reference evidence="2 3" key="1">
    <citation type="submission" date="2016-02" db="EMBL/GenBank/DDBJ databases">
        <title>Genome analysis of coral dinoflagellate symbionts highlights evolutionary adaptations to a symbiotic lifestyle.</title>
        <authorList>
            <person name="Aranda M."/>
            <person name="Li Y."/>
            <person name="Liew Y.J."/>
            <person name="Baumgarten S."/>
            <person name="Simakov O."/>
            <person name="Wilson M."/>
            <person name="Piel J."/>
            <person name="Ashoor H."/>
            <person name="Bougouffa S."/>
            <person name="Bajic V.B."/>
            <person name="Ryu T."/>
            <person name="Ravasi T."/>
            <person name="Bayer T."/>
            <person name="Micklem G."/>
            <person name="Kim H."/>
            <person name="Bhak J."/>
            <person name="Lajeunesse T.C."/>
            <person name="Voolstra C.R."/>
        </authorList>
    </citation>
    <scope>NUCLEOTIDE SEQUENCE [LARGE SCALE GENOMIC DNA]</scope>
    <source>
        <strain evidence="2 3">CCMP2467</strain>
    </source>
</reference>
<feature type="compositionally biased region" description="Basic and acidic residues" evidence="1">
    <location>
        <begin position="1298"/>
        <end position="1309"/>
    </location>
</feature>
<feature type="region of interest" description="Disordered" evidence="1">
    <location>
        <begin position="1239"/>
        <end position="1321"/>
    </location>
</feature>
<evidence type="ECO:0000313" key="3">
    <source>
        <dbReference type="Proteomes" id="UP000186817"/>
    </source>
</evidence>
<dbReference type="Proteomes" id="UP000186817">
    <property type="component" value="Unassembled WGS sequence"/>
</dbReference>
<proteinExistence type="predicted"/>
<feature type="compositionally biased region" description="Low complexity" evidence="1">
    <location>
        <begin position="1272"/>
        <end position="1297"/>
    </location>
</feature>
<protein>
    <submittedName>
        <fullName evidence="2">Uncharacterized protein</fullName>
    </submittedName>
</protein>
<feature type="region of interest" description="Disordered" evidence="1">
    <location>
        <begin position="304"/>
        <end position="325"/>
    </location>
</feature>
<comment type="caution">
    <text evidence="2">The sequence shown here is derived from an EMBL/GenBank/DDBJ whole genome shotgun (WGS) entry which is preliminary data.</text>
</comment>
<dbReference type="OrthoDB" id="10349905at2759"/>
<feature type="compositionally biased region" description="Basic and acidic residues" evidence="1">
    <location>
        <begin position="1104"/>
        <end position="1116"/>
    </location>
</feature>
<feature type="compositionally biased region" description="Acidic residues" evidence="1">
    <location>
        <begin position="1310"/>
        <end position="1321"/>
    </location>
</feature>
<feature type="compositionally biased region" description="Basic and acidic residues" evidence="1">
    <location>
        <begin position="241"/>
        <end position="269"/>
    </location>
</feature>